<dbReference type="Proteomes" id="UP001198010">
    <property type="component" value="Unassembled WGS sequence"/>
</dbReference>
<organism evidence="6 7">
    <name type="scientific">Veillonella nakazawae</name>
    <dbReference type="NCBI Taxonomy" id="2682456"/>
    <lineage>
        <taxon>Bacteria</taxon>
        <taxon>Bacillati</taxon>
        <taxon>Bacillota</taxon>
        <taxon>Negativicutes</taxon>
        <taxon>Veillonellales</taxon>
        <taxon>Veillonellaceae</taxon>
        <taxon>Veillonella</taxon>
    </lineage>
</organism>
<feature type="non-terminal residue" evidence="6">
    <location>
        <position position="1"/>
    </location>
</feature>
<accession>A0AB35HC74</accession>
<name>A0AB35HC74_9FIRM</name>
<evidence type="ECO:0000256" key="4">
    <source>
        <dbReference type="ARBA" id="ARBA00023136"/>
    </source>
</evidence>
<feature type="transmembrane region" description="Helical" evidence="5">
    <location>
        <begin position="67"/>
        <end position="87"/>
    </location>
</feature>
<dbReference type="GO" id="GO:0016020">
    <property type="term" value="C:membrane"/>
    <property type="evidence" value="ECO:0007669"/>
    <property type="project" value="UniProtKB-SubCell"/>
</dbReference>
<dbReference type="EMBL" id="JAJDLA010000063">
    <property type="protein sequence ID" value="MCB8606557.1"/>
    <property type="molecule type" value="Genomic_DNA"/>
</dbReference>
<comment type="caution">
    <text evidence="6">The sequence shown here is derived from an EMBL/GenBank/DDBJ whole genome shotgun (WGS) entry which is preliminary data.</text>
</comment>
<dbReference type="AlphaFoldDB" id="A0AB35HC74"/>
<evidence type="ECO:0000313" key="7">
    <source>
        <dbReference type="Proteomes" id="UP001198010"/>
    </source>
</evidence>
<keyword evidence="3 5" id="KW-1133">Transmembrane helix</keyword>
<sequence length="88" mass="9435">VLSIVLSTIGFGGIVFGFSSAGDSGWGNAKVIVALAIGIAALTIFSIRQLRMEKPMLNVRAFQHKMFAIGTLMIMIVFSIIMSSMLLL</sequence>
<keyword evidence="2 5" id="KW-0812">Transmembrane</keyword>
<evidence type="ECO:0000256" key="1">
    <source>
        <dbReference type="ARBA" id="ARBA00004141"/>
    </source>
</evidence>
<protein>
    <submittedName>
        <fullName evidence="6">Uncharacterized protein</fullName>
    </submittedName>
</protein>
<dbReference type="PANTHER" id="PTHR42718">
    <property type="entry name" value="MAJOR FACILITATOR SUPERFAMILY MULTIDRUG TRANSPORTER MFSC"/>
    <property type="match status" value="1"/>
</dbReference>
<evidence type="ECO:0000256" key="5">
    <source>
        <dbReference type="SAM" id="Phobius"/>
    </source>
</evidence>
<keyword evidence="4 5" id="KW-0472">Membrane</keyword>
<evidence type="ECO:0000256" key="2">
    <source>
        <dbReference type="ARBA" id="ARBA00022692"/>
    </source>
</evidence>
<gene>
    <name evidence="6" type="ORF">LJD63_09870</name>
</gene>
<feature type="transmembrane region" description="Helical" evidence="5">
    <location>
        <begin position="31"/>
        <end position="47"/>
    </location>
</feature>
<evidence type="ECO:0000256" key="3">
    <source>
        <dbReference type="ARBA" id="ARBA00022989"/>
    </source>
</evidence>
<reference evidence="6" key="1">
    <citation type="submission" date="2021-10" db="EMBL/GenBank/DDBJ databases">
        <title>Collection of gut derived symbiotic bacterial strains cultured from healthy donors.</title>
        <authorList>
            <person name="Lin H."/>
            <person name="Littmann E."/>
            <person name="Kohout C."/>
            <person name="Pamer E.G."/>
        </authorList>
    </citation>
    <scope>NUCLEOTIDE SEQUENCE</scope>
    <source>
        <strain evidence="6">DFI.4.35</strain>
    </source>
</reference>
<comment type="subcellular location">
    <subcellularLocation>
        <location evidence="1">Membrane</location>
        <topology evidence="1">Multi-pass membrane protein</topology>
    </subcellularLocation>
</comment>
<feature type="non-terminal residue" evidence="6">
    <location>
        <position position="88"/>
    </location>
</feature>
<proteinExistence type="predicted"/>
<evidence type="ECO:0000313" key="6">
    <source>
        <dbReference type="EMBL" id="MCB8606557.1"/>
    </source>
</evidence>
<dbReference type="PANTHER" id="PTHR42718:SF43">
    <property type="entry name" value="LINCOMYCIN RESISTANCE PROTEIN LMRB"/>
    <property type="match status" value="1"/>
</dbReference>